<gene>
    <name evidence="1" type="ORF">A2127_00650</name>
</gene>
<dbReference type="Gene3D" id="1.10.150.240">
    <property type="entry name" value="Putative phosphatase, domain 2"/>
    <property type="match status" value="1"/>
</dbReference>
<dbReference type="EMBL" id="MFKI01000016">
    <property type="protein sequence ID" value="OGG39296.1"/>
    <property type="molecule type" value="Genomic_DNA"/>
</dbReference>
<evidence type="ECO:0000313" key="2">
    <source>
        <dbReference type="Proteomes" id="UP000179324"/>
    </source>
</evidence>
<organism evidence="1 2">
    <name type="scientific">Candidatus Jorgensenbacteria bacterium GWC1_48_12</name>
    <dbReference type="NCBI Taxonomy" id="1798469"/>
    <lineage>
        <taxon>Bacteria</taxon>
        <taxon>Candidatus Joergenseniibacteriota</taxon>
    </lineage>
</organism>
<sequence length="196" mass="22854">MIKTIIFDFGGVISIGKFFPVVSGALGEKFGLDEKTIREKMYANETEYMSGRESTFTFWEKTCKEFGIPYKDFVHIFSSSYRLNTEMLTLVRRLKEKYQVILHSDNFEALSKALRNDPQLDGIFEKLYFSNEIKLLKKEEQSFRHILKDIQKTPAECVFIDDKETSLIIPQKIGINTILFKNVEQTKKELLRLGVQ</sequence>
<dbReference type="SUPFAM" id="SSF56784">
    <property type="entry name" value="HAD-like"/>
    <property type="match status" value="1"/>
</dbReference>
<dbReference type="Proteomes" id="UP000179324">
    <property type="component" value="Unassembled WGS sequence"/>
</dbReference>
<comment type="caution">
    <text evidence="1">The sequence shown here is derived from an EMBL/GenBank/DDBJ whole genome shotgun (WGS) entry which is preliminary data.</text>
</comment>
<dbReference type="Gene3D" id="3.40.50.1000">
    <property type="entry name" value="HAD superfamily/HAD-like"/>
    <property type="match status" value="1"/>
</dbReference>
<dbReference type="AlphaFoldDB" id="A0A1F6BQU6"/>
<dbReference type="InterPro" id="IPR023214">
    <property type="entry name" value="HAD_sf"/>
</dbReference>
<dbReference type="Pfam" id="PF00702">
    <property type="entry name" value="Hydrolase"/>
    <property type="match status" value="1"/>
</dbReference>
<dbReference type="SFLD" id="SFLDG01129">
    <property type="entry name" value="C1.5:_HAD__Beta-PGM__Phosphata"/>
    <property type="match status" value="1"/>
</dbReference>
<accession>A0A1F6BQU6</accession>
<dbReference type="PANTHER" id="PTHR43611">
    <property type="entry name" value="ALPHA-D-GLUCOSE 1-PHOSPHATE PHOSPHATASE"/>
    <property type="match status" value="1"/>
</dbReference>
<dbReference type="InterPro" id="IPR036412">
    <property type="entry name" value="HAD-like_sf"/>
</dbReference>
<reference evidence="1 2" key="1">
    <citation type="journal article" date="2016" name="Nat. Commun.">
        <title>Thousands of microbial genomes shed light on interconnected biogeochemical processes in an aquifer system.</title>
        <authorList>
            <person name="Anantharaman K."/>
            <person name="Brown C.T."/>
            <person name="Hug L.A."/>
            <person name="Sharon I."/>
            <person name="Castelle C.J."/>
            <person name="Probst A.J."/>
            <person name="Thomas B.C."/>
            <person name="Singh A."/>
            <person name="Wilkins M.J."/>
            <person name="Karaoz U."/>
            <person name="Brodie E.L."/>
            <person name="Williams K.H."/>
            <person name="Hubbard S.S."/>
            <person name="Banfield J.F."/>
        </authorList>
    </citation>
    <scope>NUCLEOTIDE SEQUENCE [LARGE SCALE GENOMIC DNA]</scope>
</reference>
<dbReference type="InterPro" id="IPR023198">
    <property type="entry name" value="PGP-like_dom2"/>
</dbReference>
<protein>
    <recommendedName>
        <fullName evidence="3">FCP1 homology domain-containing protein</fullName>
    </recommendedName>
</protein>
<dbReference type="CDD" id="cd02603">
    <property type="entry name" value="HAD_sEH-N_like"/>
    <property type="match status" value="1"/>
</dbReference>
<name>A0A1F6BQU6_9BACT</name>
<proteinExistence type="predicted"/>
<dbReference type="SFLD" id="SFLDS00003">
    <property type="entry name" value="Haloacid_Dehalogenase"/>
    <property type="match status" value="1"/>
</dbReference>
<dbReference type="PANTHER" id="PTHR43611:SF3">
    <property type="entry name" value="FLAVIN MONONUCLEOTIDE HYDROLASE 1, CHLOROPLATIC"/>
    <property type="match status" value="1"/>
</dbReference>
<evidence type="ECO:0000313" key="1">
    <source>
        <dbReference type="EMBL" id="OGG39296.1"/>
    </source>
</evidence>
<evidence type="ECO:0008006" key="3">
    <source>
        <dbReference type="Google" id="ProtNLM"/>
    </source>
</evidence>